<comment type="caution">
    <text evidence="2">The sequence shown here is derived from an EMBL/GenBank/DDBJ whole genome shotgun (WGS) entry which is preliminary data.</text>
</comment>
<dbReference type="Proteomes" id="UP000032278">
    <property type="component" value="Unassembled WGS sequence"/>
</dbReference>
<gene>
    <name evidence="2" type="ORF">AT55_00304</name>
</gene>
<accession>A0AAW3GPY8</accession>
<reference evidence="2 3" key="1">
    <citation type="submission" date="2013-11" db="EMBL/GenBank/DDBJ databases">
        <authorList>
            <person name="da Piedade I."/>
            <person name="Tang M.H.E."/>
            <person name="Bojesen A.M."/>
        </authorList>
    </citation>
    <scope>NUCLEOTIDE SEQUENCE [LARGE SCALE GENOMIC DNA]</scope>
    <source>
        <strain evidence="2 3">Sz4is</strain>
    </source>
</reference>
<evidence type="ECO:0000313" key="2">
    <source>
        <dbReference type="EMBL" id="KIS19318.1"/>
    </source>
</evidence>
<dbReference type="AlphaFoldDB" id="A0AAW3GPY8"/>
<dbReference type="RefSeq" id="WP_021320292.1">
    <property type="nucleotide sequence ID" value="NZ_JAUE01000009.1"/>
</dbReference>
<name>A0AAW3GPY8_STRSZ</name>
<feature type="chain" id="PRO_5043498257" evidence="1">
    <location>
        <begin position="27"/>
        <end position="172"/>
    </location>
</feature>
<proteinExistence type="predicted"/>
<dbReference type="Gene3D" id="1.20.5.420">
    <property type="entry name" value="Immunoglobulin FC, subunit C"/>
    <property type="match status" value="1"/>
</dbReference>
<organism evidence="2 3">
    <name type="scientific">Streptococcus equi subsp. zooepidemicus Sz4is</name>
    <dbReference type="NCBI Taxonomy" id="1381082"/>
    <lineage>
        <taxon>Bacteria</taxon>
        <taxon>Bacillati</taxon>
        <taxon>Bacillota</taxon>
        <taxon>Bacilli</taxon>
        <taxon>Lactobacillales</taxon>
        <taxon>Streptococcaceae</taxon>
        <taxon>Streptococcus</taxon>
    </lineage>
</organism>
<sequence length="172" mass="19853">MKKLVLASAAALVLAGAVVGTGEVRAQQPWRVPSWYLRSSSSRRYRPSQYAYLAQSSNHLTPDQKHLADRKKQAKEDIDTLTLADQQKYDFKKKIDSVRDYTVLSSILREAKMYSNTNERFLQKYKELYEKSVNDSNLRNRIDEIKKNVEYDAGYSAQQGINELKRLDNSLN</sequence>
<evidence type="ECO:0000313" key="3">
    <source>
        <dbReference type="Proteomes" id="UP000032278"/>
    </source>
</evidence>
<dbReference type="EMBL" id="JAUE01000009">
    <property type="protein sequence ID" value="KIS19318.1"/>
    <property type="molecule type" value="Genomic_DNA"/>
</dbReference>
<keyword evidence="1" id="KW-0732">Signal</keyword>
<feature type="signal peptide" evidence="1">
    <location>
        <begin position="1"/>
        <end position="26"/>
    </location>
</feature>
<evidence type="ECO:0000256" key="1">
    <source>
        <dbReference type="SAM" id="SignalP"/>
    </source>
</evidence>
<protein>
    <submittedName>
        <fullName evidence="2">Anti-phagocytic factor H binding protein</fullName>
    </submittedName>
</protein>